<dbReference type="InterPro" id="IPR036412">
    <property type="entry name" value="HAD-like_sf"/>
</dbReference>
<dbReference type="PANTHER" id="PTHR18901:SF38">
    <property type="entry name" value="PSEUDOURIDINE-5'-PHOSPHATASE"/>
    <property type="match status" value="1"/>
</dbReference>
<dbReference type="AlphaFoldDB" id="A0AAU7NRR8"/>
<dbReference type="InterPro" id="IPR023198">
    <property type="entry name" value="PGP-like_dom2"/>
</dbReference>
<dbReference type="InterPro" id="IPR023214">
    <property type="entry name" value="HAD_sf"/>
</dbReference>
<dbReference type="RefSeq" id="WP_305907582.1">
    <property type="nucleotide sequence ID" value="NZ_CP157743.1"/>
</dbReference>
<proteinExistence type="predicted"/>
<dbReference type="SFLD" id="SFLDG01129">
    <property type="entry name" value="C1.5:_HAD__Beta-PGM__Phosphata"/>
    <property type="match status" value="1"/>
</dbReference>
<protein>
    <submittedName>
        <fullName evidence="1">HAD family phosphatase</fullName>
    </submittedName>
</protein>
<keyword evidence="2" id="KW-1185">Reference proteome</keyword>
<reference evidence="1 2" key="1">
    <citation type="journal article" date="2024" name="Microbiology">
        <title>Methylomarinum rosea sp. nov., a novel halophilic methanotrophic bacterium from the hypersaline Lake Elton.</title>
        <authorList>
            <person name="Suleimanov R.Z."/>
            <person name="Oshkin I.Y."/>
            <person name="Danilova O.V."/>
            <person name="Suzina N.E."/>
            <person name="Dedysh S.N."/>
        </authorList>
    </citation>
    <scope>NUCLEOTIDE SEQUENCE [LARGE SCALE GENOMIC DNA]</scope>
    <source>
        <strain evidence="1 2">Ch1-1</strain>
    </source>
</reference>
<accession>A0AAU7NRR8</accession>
<name>A0AAU7NRR8_9GAMM</name>
<dbReference type="KEGG" id="mech:Q9L42_015130"/>
<dbReference type="SFLD" id="SFLDS00003">
    <property type="entry name" value="Haloacid_Dehalogenase"/>
    <property type="match status" value="1"/>
</dbReference>
<dbReference type="Pfam" id="PF00702">
    <property type="entry name" value="Hydrolase"/>
    <property type="match status" value="1"/>
</dbReference>
<evidence type="ECO:0000313" key="2">
    <source>
        <dbReference type="Proteomes" id="UP001225378"/>
    </source>
</evidence>
<dbReference type="Gene3D" id="1.10.150.240">
    <property type="entry name" value="Putative phosphatase, domain 2"/>
    <property type="match status" value="1"/>
</dbReference>
<dbReference type="EMBL" id="CP157743">
    <property type="protein sequence ID" value="XBS19681.1"/>
    <property type="molecule type" value="Genomic_DNA"/>
</dbReference>
<dbReference type="SUPFAM" id="SSF56784">
    <property type="entry name" value="HAD-like"/>
    <property type="match status" value="1"/>
</dbReference>
<organism evidence="1 2">
    <name type="scientific">Methylomarinum roseum</name>
    <dbReference type="NCBI Taxonomy" id="3067653"/>
    <lineage>
        <taxon>Bacteria</taxon>
        <taxon>Pseudomonadati</taxon>
        <taxon>Pseudomonadota</taxon>
        <taxon>Gammaproteobacteria</taxon>
        <taxon>Methylococcales</taxon>
        <taxon>Methylococcaceae</taxon>
        <taxon>Methylomarinum</taxon>
    </lineage>
</organism>
<dbReference type="PANTHER" id="PTHR18901">
    <property type="entry name" value="2-DEOXYGLUCOSE-6-PHOSPHATE PHOSPHATASE 2"/>
    <property type="match status" value="1"/>
</dbReference>
<evidence type="ECO:0000313" key="1">
    <source>
        <dbReference type="EMBL" id="XBS19681.1"/>
    </source>
</evidence>
<sequence>MRTDRVLADIKAVILDMDGLVLDTESSYFKAWQMAAEKMGHHLTDRFCLTLSGLQYQDVERRIQDYCGTRLDLSEFNRLSGHCWREHVAVHGIAIKKGFFDLLRVIREKNLSYCLATNSLQQNALQCLRYAGLEAVFPLLVGREAVAEGKPSPAIFYRAATMMNHPISVCLIVEDSPTGIAAASQTSAQSVFVPSVSPADADSSALADFVVADLKQLAEIVQLAGVIGYN</sequence>
<gene>
    <name evidence="1" type="ORF">Q9L42_015130</name>
</gene>
<dbReference type="Proteomes" id="UP001225378">
    <property type="component" value="Chromosome"/>
</dbReference>
<dbReference type="Gene3D" id="3.40.50.1000">
    <property type="entry name" value="HAD superfamily/HAD-like"/>
    <property type="match status" value="1"/>
</dbReference>